<feature type="chain" id="PRO_5024465522" evidence="2">
    <location>
        <begin position="22"/>
        <end position="520"/>
    </location>
</feature>
<organism evidence="3 4">
    <name type="scientific">Dyadobacter flavalbus</name>
    <dbReference type="NCBI Taxonomy" id="2579942"/>
    <lineage>
        <taxon>Bacteria</taxon>
        <taxon>Pseudomonadati</taxon>
        <taxon>Bacteroidota</taxon>
        <taxon>Cytophagia</taxon>
        <taxon>Cytophagales</taxon>
        <taxon>Spirosomataceae</taxon>
        <taxon>Dyadobacter</taxon>
    </lineage>
</organism>
<dbReference type="InterPro" id="IPR005502">
    <property type="entry name" value="Ribosyl_crysJ1"/>
</dbReference>
<protein>
    <submittedName>
        <fullName evidence="3">ADP-ribosylglycohydrolase family protein</fullName>
    </submittedName>
</protein>
<dbReference type="GO" id="GO:0046872">
    <property type="term" value="F:metal ion binding"/>
    <property type="evidence" value="ECO:0007669"/>
    <property type="project" value="UniProtKB-KW"/>
</dbReference>
<feature type="binding site" evidence="1">
    <location>
        <position position="313"/>
    </location>
    <ligand>
        <name>Mg(2+)</name>
        <dbReference type="ChEBI" id="CHEBI:18420"/>
        <label>1</label>
    </ligand>
</feature>
<feature type="binding site" evidence="1">
    <location>
        <position position="315"/>
    </location>
    <ligand>
        <name>Mg(2+)</name>
        <dbReference type="ChEBI" id="CHEBI:18420"/>
        <label>1</label>
    </ligand>
</feature>
<comment type="caution">
    <text evidence="3">The sequence shown here is derived from an EMBL/GenBank/DDBJ whole genome shotgun (WGS) entry which is preliminary data.</text>
</comment>
<evidence type="ECO:0000313" key="4">
    <source>
        <dbReference type="Proteomes" id="UP000323994"/>
    </source>
</evidence>
<evidence type="ECO:0000256" key="1">
    <source>
        <dbReference type="PIRSR" id="PIRSR605502-1"/>
    </source>
</evidence>
<dbReference type="Gene3D" id="1.10.4080.10">
    <property type="entry name" value="ADP-ribosylation/Crystallin J1"/>
    <property type="match status" value="1"/>
</dbReference>
<dbReference type="InterPro" id="IPR036705">
    <property type="entry name" value="Ribosyl_crysJ1_sf"/>
</dbReference>
<dbReference type="AlphaFoldDB" id="A0A5M8QUC2"/>
<keyword evidence="2" id="KW-0732">Signal</keyword>
<keyword evidence="3" id="KW-0378">Hydrolase</keyword>
<dbReference type="OrthoDB" id="9761704at2"/>
<name>A0A5M8QUC2_9BACT</name>
<evidence type="ECO:0000313" key="3">
    <source>
        <dbReference type="EMBL" id="KAA6439847.1"/>
    </source>
</evidence>
<evidence type="ECO:0000256" key="2">
    <source>
        <dbReference type="SAM" id="SignalP"/>
    </source>
</evidence>
<proteinExistence type="predicted"/>
<keyword evidence="1" id="KW-0460">Magnesium</keyword>
<dbReference type="SUPFAM" id="SSF101478">
    <property type="entry name" value="ADP-ribosylglycohydrolase"/>
    <property type="match status" value="1"/>
</dbReference>
<accession>A0A5M8QUC2</accession>
<dbReference type="Pfam" id="PF03747">
    <property type="entry name" value="ADP_ribosyl_GH"/>
    <property type="match status" value="1"/>
</dbReference>
<keyword evidence="4" id="KW-1185">Reference proteome</keyword>
<feature type="signal peptide" evidence="2">
    <location>
        <begin position="1"/>
        <end position="21"/>
    </location>
</feature>
<dbReference type="GO" id="GO:0016787">
    <property type="term" value="F:hydrolase activity"/>
    <property type="evidence" value="ECO:0007669"/>
    <property type="project" value="UniProtKB-KW"/>
</dbReference>
<dbReference type="RefSeq" id="WP_139011995.1">
    <property type="nucleotide sequence ID" value="NZ_VBSN01000030.1"/>
</dbReference>
<dbReference type="Gene3D" id="2.60.120.260">
    <property type="entry name" value="Galactose-binding domain-like"/>
    <property type="match status" value="1"/>
</dbReference>
<gene>
    <name evidence="3" type="ORF">FEM33_10375</name>
</gene>
<dbReference type="EMBL" id="VBSN01000030">
    <property type="protein sequence ID" value="KAA6439847.1"/>
    <property type="molecule type" value="Genomic_DNA"/>
</dbReference>
<keyword evidence="1" id="KW-0479">Metal-binding</keyword>
<sequence length="520" mass="58424">MKILSIIAISILLAGSKEASAQQKAEEWSGKSISLSQEDLKDKIKGGWAGQTIGVTFGGPTEFRFNGTFIQDYQPIVWYDGYLKKTMEENPGLYDDIYMDLTFVEVLERAGMDAPVDSFANAFAYAKYDLWHANQAARYNIMNGIKAPESGHWRNNPHADDIDFQIEADFSGLMSPGMPNTAVQTGDKIGHIMNYGDGWYGGAYVGAMYSLAFISKDVNYIVSEALKVVPAQSTFYRCISDVIRWQKQYPDDWKQTWMEIQKKWSEDTGCPEGVFSAFNIDARINAAYIVLGLLYGKGDFDKTFQISTRAGQDSDCNPSSAGGILGTMHGYNKIPAYWKMGLKDVEDMPFKYTNMSLNKVYEISYRHALEMIRRNGGTVSEKTVEIKPQQPKAVRLEQSFEGMFPISKTPFSKATGENEFSFDFTGTGFVLLGNAAAKKSGSPDYILEADLYIDGKKAETVKFPTTSLTRRNELFWKYGLPDKKHSVRVELKNPHADYELRTWSYLIYADKPVNGMAGFK</sequence>
<comment type="cofactor">
    <cofactor evidence="1">
        <name>Mg(2+)</name>
        <dbReference type="ChEBI" id="CHEBI:18420"/>
    </cofactor>
    <text evidence="1">Binds 2 magnesium ions per subunit.</text>
</comment>
<reference evidence="3 4" key="1">
    <citation type="submission" date="2019-05" db="EMBL/GenBank/DDBJ databases">
        <authorList>
            <person name="Qu J.-H."/>
        </authorList>
    </citation>
    <scope>NUCLEOTIDE SEQUENCE [LARGE SCALE GENOMIC DNA]</scope>
    <source>
        <strain evidence="3 4">NS28</strain>
    </source>
</reference>
<dbReference type="Proteomes" id="UP000323994">
    <property type="component" value="Unassembled WGS sequence"/>
</dbReference>